<keyword evidence="3" id="KW-0804">Transcription</keyword>
<evidence type="ECO:0000256" key="3">
    <source>
        <dbReference type="ARBA" id="ARBA00023163"/>
    </source>
</evidence>
<sequence length="383" mass="42196">MNAHDHIVPSDASLDRNFAHVAAASPVGCPPLPSKRSSQAVFAIPAFSFDTRSLPVEVQYQSWRKSFSSMLEFGECRDTSRGFEGKQTVWDLGSLAFSRIRTSALEFASIPGHTRRETLDHWTLTVPLNGSISTVGPAGSFQGGAGIVQVHALGRGFEGNVTDSEMLMLFVPRDFDPEVAYVLSASEFSAVDTTMGRLLSDYFIGLAKRLPAVDLENLPELVGATRAMIRACLLPSQGNIEEARAPIARVLLEKARRIVQSRLFDPSFNANVLCRDLAISRTGLYRMFEPFGGVMHYLQHQRLLDAHAVLADPNDKRRIVEIAEQRCFSDGAEFSRAFKREFGYTPSEVRAGRKSGVPSRPTAEMTTAAPEERLGLLLRKLHG</sequence>
<evidence type="ECO:0000256" key="2">
    <source>
        <dbReference type="ARBA" id="ARBA00023125"/>
    </source>
</evidence>
<evidence type="ECO:0000313" key="6">
    <source>
        <dbReference type="EMBL" id="PSH54910.1"/>
    </source>
</evidence>
<accession>A0A2P7AL22</accession>
<dbReference type="PROSITE" id="PS01124">
    <property type="entry name" value="HTH_ARAC_FAMILY_2"/>
    <property type="match status" value="1"/>
</dbReference>
<dbReference type="PANTHER" id="PTHR46796">
    <property type="entry name" value="HTH-TYPE TRANSCRIPTIONAL ACTIVATOR RHAS-RELATED"/>
    <property type="match status" value="1"/>
</dbReference>
<evidence type="ECO:0000256" key="4">
    <source>
        <dbReference type="SAM" id="MobiDB-lite"/>
    </source>
</evidence>
<protein>
    <submittedName>
        <fullName evidence="6">AraC family transcriptional regulator</fullName>
    </submittedName>
</protein>
<dbReference type="GO" id="GO:0043565">
    <property type="term" value="F:sequence-specific DNA binding"/>
    <property type="evidence" value="ECO:0007669"/>
    <property type="project" value="InterPro"/>
</dbReference>
<dbReference type="AlphaFoldDB" id="A0A2P7AL22"/>
<feature type="domain" description="HTH araC/xylS-type" evidence="5">
    <location>
        <begin position="253"/>
        <end position="352"/>
    </location>
</feature>
<dbReference type="Gene3D" id="1.10.10.60">
    <property type="entry name" value="Homeodomain-like"/>
    <property type="match status" value="1"/>
</dbReference>
<name>A0A2P7AL22_9HYPH</name>
<dbReference type="InterPro" id="IPR009057">
    <property type="entry name" value="Homeodomain-like_sf"/>
</dbReference>
<keyword evidence="7" id="KW-1185">Reference proteome</keyword>
<evidence type="ECO:0000313" key="7">
    <source>
        <dbReference type="Proteomes" id="UP000241158"/>
    </source>
</evidence>
<dbReference type="OrthoDB" id="8004517at2"/>
<organism evidence="6 7">
    <name type="scientific">Phyllobacterium endophyticum</name>
    <dbReference type="NCBI Taxonomy" id="1149773"/>
    <lineage>
        <taxon>Bacteria</taxon>
        <taxon>Pseudomonadati</taxon>
        <taxon>Pseudomonadota</taxon>
        <taxon>Alphaproteobacteria</taxon>
        <taxon>Hyphomicrobiales</taxon>
        <taxon>Phyllobacteriaceae</taxon>
        <taxon>Phyllobacterium</taxon>
    </lineage>
</organism>
<proteinExistence type="predicted"/>
<keyword evidence="2" id="KW-0238">DNA-binding</keyword>
<dbReference type="Pfam" id="PF12833">
    <property type="entry name" value="HTH_18"/>
    <property type="match status" value="1"/>
</dbReference>
<dbReference type="Proteomes" id="UP000241158">
    <property type="component" value="Unassembled WGS sequence"/>
</dbReference>
<dbReference type="RefSeq" id="WP_106719428.1">
    <property type="nucleotide sequence ID" value="NZ_JACHXT010000001.1"/>
</dbReference>
<keyword evidence="1" id="KW-0805">Transcription regulation</keyword>
<gene>
    <name evidence="6" type="ORF">CU100_25440</name>
</gene>
<dbReference type="InterPro" id="IPR050204">
    <property type="entry name" value="AraC_XylS_family_regulators"/>
</dbReference>
<reference evidence="7" key="1">
    <citation type="submission" date="2017-11" db="EMBL/GenBank/DDBJ databases">
        <authorList>
            <person name="Kuznetsova I."/>
            <person name="Sazanova A."/>
            <person name="Chirak E."/>
            <person name="Safronova V."/>
            <person name="Willems A."/>
        </authorList>
    </citation>
    <scope>NUCLEOTIDE SEQUENCE [LARGE SCALE GENOMIC DNA]</scope>
    <source>
        <strain evidence="7">PEPV15</strain>
    </source>
</reference>
<comment type="caution">
    <text evidence="6">The sequence shown here is derived from an EMBL/GenBank/DDBJ whole genome shotgun (WGS) entry which is preliminary data.</text>
</comment>
<dbReference type="GO" id="GO:0003700">
    <property type="term" value="F:DNA-binding transcription factor activity"/>
    <property type="evidence" value="ECO:0007669"/>
    <property type="project" value="InterPro"/>
</dbReference>
<dbReference type="PANTHER" id="PTHR46796:SF6">
    <property type="entry name" value="ARAC SUBFAMILY"/>
    <property type="match status" value="1"/>
</dbReference>
<evidence type="ECO:0000256" key="1">
    <source>
        <dbReference type="ARBA" id="ARBA00023015"/>
    </source>
</evidence>
<evidence type="ECO:0000259" key="5">
    <source>
        <dbReference type="PROSITE" id="PS01124"/>
    </source>
</evidence>
<dbReference type="SMART" id="SM00342">
    <property type="entry name" value="HTH_ARAC"/>
    <property type="match status" value="1"/>
</dbReference>
<feature type="region of interest" description="Disordered" evidence="4">
    <location>
        <begin position="349"/>
        <end position="368"/>
    </location>
</feature>
<dbReference type="SUPFAM" id="SSF46689">
    <property type="entry name" value="Homeodomain-like"/>
    <property type="match status" value="1"/>
</dbReference>
<dbReference type="EMBL" id="PGGN01000007">
    <property type="protein sequence ID" value="PSH54910.1"/>
    <property type="molecule type" value="Genomic_DNA"/>
</dbReference>
<dbReference type="InterPro" id="IPR018060">
    <property type="entry name" value="HTH_AraC"/>
</dbReference>